<dbReference type="Proteomes" id="UP001595617">
    <property type="component" value="Unassembled WGS sequence"/>
</dbReference>
<name>A0ABV7ZZT9_9GAMM</name>
<dbReference type="GO" id="GO:0008233">
    <property type="term" value="F:peptidase activity"/>
    <property type="evidence" value="ECO:0007669"/>
    <property type="project" value="UniProtKB-KW"/>
</dbReference>
<dbReference type="EMBL" id="JBHRYR010000003">
    <property type="protein sequence ID" value="MFC3853766.1"/>
    <property type="molecule type" value="Genomic_DNA"/>
</dbReference>
<keyword evidence="2" id="KW-0645">Protease</keyword>
<keyword evidence="3" id="KW-1185">Reference proteome</keyword>
<reference evidence="3" key="1">
    <citation type="journal article" date="2019" name="Int. J. Syst. Evol. Microbiol.">
        <title>The Global Catalogue of Microorganisms (GCM) 10K type strain sequencing project: providing services to taxonomists for standard genome sequencing and annotation.</title>
        <authorList>
            <consortium name="The Broad Institute Genomics Platform"/>
            <consortium name="The Broad Institute Genome Sequencing Center for Infectious Disease"/>
            <person name="Wu L."/>
            <person name="Ma J."/>
        </authorList>
    </citation>
    <scope>NUCLEOTIDE SEQUENCE [LARGE SCALE GENOMIC DNA]</scope>
    <source>
        <strain evidence="3">IBRC 10765</strain>
    </source>
</reference>
<evidence type="ECO:0000313" key="2">
    <source>
        <dbReference type="EMBL" id="MFC3853766.1"/>
    </source>
</evidence>
<protein>
    <submittedName>
        <fullName evidence="2">ATP-dependent zinc protease</fullName>
    </submittedName>
</protein>
<gene>
    <name evidence="2" type="ORF">ACFOOG_13060</name>
</gene>
<sequence length="159" mass="17897">MKVDENLQLVGWREWVSLPRLGVSALKCKVDTGARTSALHAFSVEAFQRDGEEWVRFGVHPNQHDLDTEVWCEAPVIDQREVTDSGGNTSERYFIKTDVIVGGMRFPIELSLTSRDTMMFRMLLGREALRHRFAVDPSASYLQPLQPHAEPNAEAGAAQ</sequence>
<dbReference type="Gene3D" id="2.40.70.10">
    <property type="entry name" value="Acid Proteases"/>
    <property type="match status" value="1"/>
</dbReference>
<dbReference type="RefSeq" id="WP_380697228.1">
    <property type="nucleotide sequence ID" value="NZ_JBHRYR010000003.1"/>
</dbReference>
<dbReference type="InterPro" id="IPR008503">
    <property type="entry name" value="Asp_endopeptidase"/>
</dbReference>
<dbReference type="GO" id="GO:0006508">
    <property type="term" value="P:proteolysis"/>
    <property type="evidence" value="ECO:0007669"/>
    <property type="project" value="UniProtKB-KW"/>
</dbReference>
<dbReference type="SUPFAM" id="SSF50630">
    <property type="entry name" value="Acid proteases"/>
    <property type="match status" value="1"/>
</dbReference>
<dbReference type="Pfam" id="PF05618">
    <property type="entry name" value="Zn_protease"/>
    <property type="match status" value="1"/>
</dbReference>
<dbReference type="PANTHER" id="PTHR38037">
    <property type="entry name" value="ZN_PROTEASE DOMAIN-CONTAINING PROTEIN"/>
    <property type="match status" value="1"/>
</dbReference>
<keyword evidence="2" id="KW-0378">Hydrolase</keyword>
<organism evidence="2 3">
    <name type="scientific">Saccharospirillum mangrovi</name>
    <dbReference type="NCBI Taxonomy" id="2161747"/>
    <lineage>
        <taxon>Bacteria</taxon>
        <taxon>Pseudomonadati</taxon>
        <taxon>Pseudomonadota</taxon>
        <taxon>Gammaproteobacteria</taxon>
        <taxon>Oceanospirillales</taxon>
        <taxon>Saccharospirillaceae</taxon>
        <taxon>Saccharospirillum</taxon>
    </lineage>
</organism>
<comment type="caution">
    <text evidence="2">The sequence shown here is derived from an EMBL/GenBank/DDBJ whole genome shotgun (WGS) entry which is preliminary data.</text>
</comment>
<dbReference type="PANTHER" id="PTHR38037:SF1">
    <property type="entry name" value="ATP-DEPENDENT ZINC PROTEASE DOMAIN-CONTAINING PROTEIN-RELATED"/>
    <property type="match status" value="1"/>
</dbReference>
<evidence type="ECO:0000259" key="1">
    <source>
        <dbReference type="Pfam" id="PF05618"/>
    </source>
</evidence>
<accession>A0ABV7ZZT9</accession>
<dbReference type="InterPro" id="IPR021109">
    <property type="entry name" value="Peptidase_aspartic_dom_sf"/>
</dbReference>
<feature type="domain" description="Retropepsin-like aspartic endopeptidase" evidence="1">
    <location>
        <begin position="10"/>
        <end position="144"/>
    </location>
</feature>
<proteinExistence type="predicted"/>
<evidence type="ECO:0000313" key="3">
    <source>
        <dbReference type="Proteomes" id="UP001595617"/>
    </source>
</evidence>